<dbReference type="PROSITE" id="PS50931">
    <property type="entry name" value="HTH_LYSR"/>
    <property type="match status" value="1"/>
</dbReference>
<evidence type="ECO:0000259" key="2">
    <source>
        <dbReference type="PROSITE" id="PS50931"/>
    </source>
</evidence>
<dbReference type="EMBL" id="MTSE01000022">
    <property type="protein sequence ID" value="OUJ70436.1"/>
    <property type="molecule type" value="Genomic_DNA"/>
</dbReference>
<feature type="region of interest" description="Disordered" evidence="1">
    <location>
        <begin position="45"/>
        <end position="65"/>
    </location>
</feature>
<evidence type="ECO:0000313" key="4">
    <source>
        <dbReference type="Proteomes" id="UP000194873"/>
    </source>
</evidence>
<protein>
    <recommendedName>
        <fullName evidence="2">HTH lysR-type domain-containing protein</fullName>
    </recommendedName>
</protein>
<dbReference type="Proteomes" id="UP000194873">
    <property type="component" value="Unassembled WGS sequence"/>
</dbReference>
<dbReference type="InterPro" id="IPR000847">
    <property type="entry name" value="LysR_HTH_N"/>
</dbReference>
<dbReference type="InterPro" id="IPR036390">
    <property type="entry name" value="WH_DNA-bd_sf"/>
</dbReference>
<dbReference type="Pfam" id="PF00126">
    <property type="entry name" value="HTH_1"/>
    <property type="match status" value="1"/>
</dbReference>
<name>A0A2C9ZU13_9BACT</name>
<reference evidence="3 4" key="1">
    <citation type="submission" date="2017-01" db="EMBL/GenBank/DDBJ databases">
        <title>A new Hymenobacter.</title>
        <authorList>
            <person name="Liang Y."/>
            <person name="Feng F."/>
        </authorList>
    </citation>
    <scope>NUCLEOTIDE SEQUENCE [LARGE SCALE GENOMIC DNA]</scope>
    <source>
        <strain evidence="3">MIMBbqt21</strain>
    </source>
</reference>
<dbReference type="InterPro" id="IPR036388">
    <property type="entry name" value="WH-like_DNA-bd_sf"/>
</dbReference>
<accession>A0A2C9ZU13</accession>
<organism evidence="3 4">
    <name type="scientific">Hymenobacter crusticola</name>
    <dbReference type="NCBI Taxonomy" id="1770526"/>
    <lineage>
        <taxon>Bacteria</taxon>
        <taxon>Pseudomonadati</taxon>
        <taxon>Bacteroidota</taxon>
        <taxon>Cytophagia</taxon>
        <taxon>Cytophagales</taxon>
        <taxon>Hymenobacteraceae</taxon>
        <taxon>Hymenobacter</taxon>
    </lineage>
</organism>
<evidence type="ECO:0000313" key="3">
    <source>
        <dbReference type="EMBL" id="OUJ70436.1"/>
    </source>
</evidence>
<gene>
    <name evidence="3" type="ORF">BXP70_24030</name>
</gene>
<comment type="caution">
    <text evidence="3">The sequence shown here is derived from an EMBL/GenBank/DDBJ whole genome shotgun (WGS) entry which is preliminary data.</text>
</comment>
<dbReference type="AlphaFoldDB" id="A0A2C9ZU13"/>
<proteinExistence type="predicted"/>
<dbReference type="Gene3D" id="1.10.10.10">
    <property type="entry name" value="Winged helix-like DNA-binding domain superfamily/Winged helix DNA-binding domain"/>
    <property type="match status" value="1"/>
</dbReference>
<feature type="domain" description="HTH lysR-type" evidence="2">
    <location>
        <begin position="6"/>
        <end position="34"/>
    </location>
</feature>
<sequence>MADFRLRVFQAVARHLSFTQAAQELFITQPAITMSASWNAAVPASASPSQARRCTPTRTPWSSLA</sequence>
<keyword evidence="4" id="KW-1185">Reference proteome</keyword>
<dbReference type="GO" id="GO:0003700">
    <property type="term" value="F:DNA-binding transcription factor activity"/>
    <property type="evidence" value="ECO:0007669"/>
    <property type="project" value="InterPro"/>
</dbReference>
<feature type="compositionally biased region" description="Polar residues" evidence="1">
    <location>
        <begin position="56"/>
        <end position="65"/>
    </location>
</feature>
<evidence type="ECO:0000256" key="1">
    <source>
        <dbReference type="SAM" id="MobiDB-lite"/>
    </source>
</evidence>
<dbReference type="SUPFAM" id="SSF46785">
    <property type="entry name" value="Winged helix' DNA-binding domain"/>
    <property type="match status" value="1"/>
</dbReference>